<dbReference type="GO" id="GO:0016787">
    <property type="term" value="F:hydrolase activity"/>
    <property type="evidence" value="ECO:0007669"/>
    <property type="project" value="UniProtKB-KW"/>
</dbReference>
<protein>
    <submittedName>
        <fullName evidence="1">N-formylglutamate amidohydrolase</fullName>
    </submittedName>
</protein>
<dbReference type="AlphaFoldDB" id="A0A6I4LYN5"/>
<gene>
    <name evidence="1" type="ORF">EUU23_04600</name>
</gene>
<dbReference type="Proteomes" id="UP000471147">
    <property type="component" value="Unassembled WGS sequence"/>
</dbReference>
<name>A0A6I4LYN5_9SPHN</name>
<accession>A0A6I4LYN5</accession>
<keyword evidence="2" id="KW-1185">Reference proteome</keyword>
<sequence>MTDAPYRILGVPVPNGLLIVGDHASNRIPPDIDLGIAPDQMLRHIAWDIGVADVAEHIVNDYRCAAILGNVSRLVTDLNRYPDESDVIPGQSDGLFIPGNCLDGEARAARIGRYYTPYHDRLSSILQDQRPALILSIHSFTPRLSSRPDEQRPWEVGILYNDFEIPSKLAIRFLDEAGIKVGDQLPYSGKALNATMNRHAEANSIPYIGIELRQNEVEHSAGQVRFARILTEMCHYVSEKLGLGLQKP</sequence>
<dbReference type="Gene3D" id="3.40.630.40">
    <property type="entry name" value="Zn-dependent exopeptidases"/>
    <property type="match status" value="1"/>
</dbReference>
<dbReference type="RefSeq" id="WP_160352912.1">
    <property type="nucleotide sequence ID" value="NZ_SDWJ01000001.1"/>
</dbReference>
<dbReference type="Pfam" id="PF05013">
    <property type="entry name" value="FGase"/>
    <property type="match status" value="1"/>
</dbReference>
<comment type="caution">
    <text evidence="1">The sequence shown here is derived from an EMBL/GenBank/DDBJ whole genome shotgun (WGS) entry which is preliminary data.</text>
</comment>
<dbReference type="OrthoDB" id="9815326at2"/>
<reference evidence="1 2" key="1">
    <citation type="submission" date="2019-01" db="EMBL/GenBank/DDBJ databases">
        <title>Sphingorhabdus lacus sp.nov., isolated from an oligotrophic freshwater lake.</title>
        <authorList>
            <person name="Park M."/>
        </authorList>
    </citation>
    <scope>NUCLEOTIDE SEQUENCE [LARGE SCALE GENOMIC DNA]</scope>
    <source>
        <strain evidence="1 2">IMCC26285</strain>
    </source>
</reference>
<evidence type="ECO:0000313" key="1">
    <source>
        <dbReference type="EMBL" id="MVZ96984.1"/>
    </source>
</evidence>
<organism evidence="1 2">
    <name type="scientific">Sphingorhabdus profundilacus</name>
    <dbReference type="NCBI Taxonomy" id="2509718"/>
    <lineage>
        <taxon>Bacteria</taxon>
        <taxon>Pseudomonadati</taxon>
        <taxon>Pseudomonadota</taxon>
        <taxon>Alphaproteobacteria</taxon>
        <taxon>Sphingomonadales</taxon>
        <taxon>Sphingomonadaceae</taxon>
        <taxon>Sphingorhabdus</taxon>
    </lineage>
</organism>
<evidence type="ECO:0000313" key="2">
    <source>
        <dbReference type="Proteomes" id="UP000471147"/>
    </source>
</evidence>
<proteinExistence type="predicted"/>
<dbReference type="SUPFAM" id="SSF53187">
    <property type="entry name" value="Zn-dependent exopeptidases"/>
    <property type="match status" value="1"/>
</dbReference>
<dbReference type="EMBL" id="SDWJ01000001">
    <property type="protein sequence ID" value="MVZ96984.1"/>
    <property type="molecule type" value="Genomic_DNA"/>
</dbReference>
<dbReference type="InterPro" id="IPR007709">
    <property type="entry name" value="N-FG_amidohydro"/>
</dbReference>
<keyword evidence="1" id="KW-0378">Hydrolase</keyword>